<feature type="domain" description="Rhodanese" evidence="1">
    <location>
        <begin position="156"/>
        <end position="256"/>
    </location>
</feature>
<protein>
    <recommendedName>
        <fullName evidence="1">Rhodanese domain-containing protein</fullName>
    </recommendedName>
</protein>
<evidence type="ECO:0000313" key="2">
    <source>
        <dbReference type="EMBL" id="VFR01677.1"/>
    </source>
</evidence>
<dbReference type="PROSITE" id="PS50206">
    <property type="entry name" value="RHODANESE_3"/>
    <property type="match status" value="1"/>
</dbReference>
<dbReference type="SMART" id="SM00450">
    <property type="entry name" value="RHOD"/>
    <property type="match status" value="1"/>
</dbReference>
<dbReference type="InterPro" id="IPR020936">
    <property type="entry name" value="TrhO"/>
</dbReference>
<dbReference type="InterPro" id="IPR036873">
    <property type="entry name" value="Rhodanese-like_dom_sf"/>
</dbReference>
<dbReference type="SUPFAM" id="SSF53474">
    <property type="entry name" value="alpha/beta-Hydrolases"/>
    <property type="match status" value="1"/>
</dbReference>
<dbReference type="FunFam" id="3.40.250.10:FF:000022">
    <property type="entry name" value="Thiosulfate sulfurtransferase/rhodanese-like domain-containing protein 2"/>
    <property type="match status" value="1"/>
</dbReference>
<name>A0A484NMW7_9ASTE</name>
<dbReference type="CDD" id="cd01518">
    <property type="entry name" value="RHOD_YceA"/>
    <property type="match status" value="1"/>
</dbReference>
<dbReference type="PANTHER" id="PTHR43268">
    <property type="entry name" value="THIOSULFATE SULFURTRANSFERASE/RHODANESE-LIKE DOMAIN-CONTAINING PROTEIN 2"/>
    <property type="match status" value="1"/>
</dbReference>
<dbReference type="FunFam" id="3.30.70.100:FF:000045">
    <property type="entry name" value="Rhodanese-like domain-containing protein 6"/>
    <property type="match status" value="1"/>
</dbReference>
<dbReference type="Gene3D" id="3.40.50.1820">
    <property type="entry name" value="alpha/beta hydrolase"/>
    <property type="match status" value="1"/>
</dbReference>
<dbReference type="InterPro" id="IPR005645">
    <property type="entry name" value="FSH-like_dom"/>
</dbReference>
<dbReference type="EMBL" id="OOIL02006791">
    <property type="protein sequence ID" value="VFR01677.1"/>
    <property type="molecule type" value="Genomic_DNA"/>
</dbReference>
<dbReference type="InterPro" id="IPR040503">
    <property type="entry name" value="TRHO_N"/>
</dbReference>
<dbReference type="AlphaFoldDB" id="A0A484NMW7"/>
<accession>A0A484NMW7</accession>
<keyword evidence="3" id="KW-1185">Reference proteome</keyword>
<dbReference type="FunFam" id="3.40.50.1820:FF:000073">
    <property type="entry name" value="esterase OVCA2 isoform X6"/>
    <property type="match status" value="1"/>
</dbReference>
<dbReference type="InterPro" id="IPR001763">
    <property type="entry name" value="Rhodanese-like_dom"/>
</dbReference>
<evidence type="ECO:0000313" key="3">
    <source>
        <dbReference type="Proteomes" id="UP000595140"/>
    </source>
</evidence>
<dbReference type="Pfam" id="PF12368">
    <property type="entry name" value="Rhodanese_C"/>
    <property type="match status" value="1"/>
</dbReference>
<dbReference type="Pfam" id="PF03959">
    <property type="entry name" value="FSH1"/>
    <property type="match status" value="1"/>
</dbReference>
<dbReference type="PANTHER" id="PTHR43268:SF6">
    <property type="entry name" value="THIOSULFATE SULFURTRANSFERASE_RHODANESE-LIKE DOMAIN-CONTAINING PROTEIN 2"/>
    <property type="match status" value="1"/>
</dbReference>
<reference evidence="2 3" key="1">
    <citation type="submission" date="2018-04" db="EMBL/GenBank/DDBJ databases">
        <authorList>
            <person name="Vogel A."/>
        </authorList>
    </citation>
    <scope>NUCLEOTIDE SEQUENCE [LARGE SCALE GENOMIC DNA]</scope>
</reference>
<organism evidence="2 3">
    <name type="scientific">Cuscuta campestris</name>
    <dbReference type="NCBI Taxonomy" id="132261"/>
    <lineage>
        <taxon>Eukaryota</taxon>
        <taxon>Viridiplantae</taxon>
        <taxon>Streptophyta</taxon>
        <taxon>Embryophyta</taxon>
        <taxon>Tracheophyta</taxon>
        <taxon>Spermatophyta</taxon>
        <taxon>Magnoliopsida</taxon>
        <taxon>eudicotyledons</taxon>
        <taxon>Gunneridae</taxon>
        <taxon>Pentapetalae</taxon>
        <taxon>asterids</taxon>
        <taxon>lamiids</taxon>
        <taxon>Solanales</taxon>
        <taxon>Convolvulaceae</taxon>
        <taxon>Cuscuteae</taxon>
        <taxon>Cuscuta</taxon>
        <taxon>Cuscuta subgen. Grammica</taxon>
        <taxon>Cuscuta sect. Cleistogrammica</taxon>
    </lineage>
</organism>
<proteinExistence type="predicted"/>
<dbReference type="SUPFAM" id="SSF52821">
    <property type="entry name" value="Rhodanese/Cell cycle control phosphatase"/>
    <property type="match status" value="1"/>
</dbReference>
<dbReference type="InterPro" id="IPR029058">
    <property type="entry name" value="AB_hydrolase_fold"/>
</dbReference>
<sequence>MATEGIEGQRRDGEGYGVLLYYKYAIFPDLEQLLNFYRSNCASLSLVGRIRLSSHGVNVTVGGKLSALKEHIAAVKLNNLFEGTDFKLASCHEPLNDRIAKECGFTTLSIRIVEELVTLSSFPLAKSPEVSNAGTHLSAAEFHSVLSDAGHSQEKSENRTLLLDARNLYETRIGKFSTPNVETLDPGIRQYSDLPSWIDINEEKLKGKNILMYCTGGIRCEMASAYIKSKGAGFENVFQLYGGIQRYLEQYPDGGFFQGKNFVFDHRVSVGSLDSKVLGTCLLCNSSFDDYSSRRRCIFCRMLVLICNSCQDVNSTYACELCQKAGKDVRSVLEMKVPKSVEISEGGGDKPEAVSTLNSTEFLPIVARSNGTQMSRRRLRILCLHGFRQNASGFKGRSASLAKKLKNIAELIFIDAPHALPFIYQLPPPDHHCNLISSYQSKDTNLPTGGCNRKFAWLVGSGHTPGTNSDWKMSDRKFDHLQYQNQTEGFDESLSYLKTKVSEGGPFDGILGFSQGAAMAALLCAHKEKLKGEIDFRFAVLCSGFAVNMDDLGQGSVNCPSLHIYGNDKGSDRQIENGASQRLASLFDDASCVVIEHDFGHIIPTCSPFIDQIKDFLHRFL</sequence>
<dbReference type="Gene3D" id="3.30.70.100">
    <property type="match status" value="1"/>
</dbReference>
<evidence type="ECO:0000259" key="1">
    <source>
        <dbReference type="PROSITE" id="PS50206"/>
    </source>
</evidence>
<gene>
    <name evidence="2" type="ORF">CCAM_LOCUS43452</name>
</gene>
<dbReference type="Proteomes" id="UP000595140">
    <property type="component" value="Unassembled WGS sequence"/>
</dbReference>
<dbReference type="OrthoDB" id="25002at2759"/>
<dbReference type="Gene3D" id="3.40.250.10">
    <property type="entry name" value="Rhodanese-like domain"/>
    <property type="match status" value="1"/>
</dbReference>
<dbReference type="InterPro" id="IPR022111">
    <property type="entry name" value="Rhodanese_C"/>
</dbReference>
<dbReference type="Pfam" id="PF17773">
    <property type="entry name" value="UPF0176_N"/>
    <property type="match status" value="1"/>
</dbReference>